<keyword evidence="5 7" id="KW-0472">Membrane</keyword>
<evidence type="ECO:0000313" key="10">
    <source>
        <dbReference type="Proteomes" id="UP000196368"/>
    </source>
</evidence>
<evidence type="ECO:0000256" key="2">
    <source>
        <dbReference type="ARBA" id="ARBA00022448"/>
    </source>
</evidence>
<dbReference type="PRINTS" id="PR00125">
    <property type="entry name" value="ATPASEDELTA"/>
</dbReference>
<keyword evidence="7" id="KW-0139">CF(1)</keyword>
<comment type="function">
    <text evidence="7">This protein is part of the stalk that links CF(0) to CF(1). It either transmits conformational changes from CF(0) to CF(1) or is implicated in proton conduction.</text>
</comment>
<dbReference type="SUPFAM" id="SSF47928">
    <property type="entry name" value="N-terminal domain of the delta subunit of the F1F0-ATP synthase"/>
    <property type="match status" value="1"/>
</dbReference>
<comment type="similarity">
    <text evidence="7">Belongs to the ATPase delta chain family.</text>
</comment>
<comment type="function">
    <text evidence="7">F(1)F(0) ATP synthase produces ATP from ADP in the presence of a proton or sodium gradient. F-type ATPases consist of two structural domains, F(1) containing the extramembraneous catalytic core and F(0) containing the membrane proton channel, linked together by a central stalk and a peripheral stalk. During catalysis, ATP synthesis in the catalytic domain of F(1) is coupled via a rotary mechanism of the central stalk subunits to proton translocation.</text>
</comment>
<feature type="coiled-coil region" evidence="8">
    <location>
        <begin position="9"/>
        <end position="43"/>
    </location>
</feature>
<keyword evidence="3 7" id="KW-0375">Hydrogen ion transport</keyword>
<keyword evidence="7" id="KW-1003">Cell membrane</keyword>
<keyword evidence="2 7" id="KW-0813">Transport</keyword>
<dbReference type="InterPro" id="IPR000711">
    <property type="entry name" value="ATPase_OSCP/dsu"/>
</dbReference>
<evidence type="ECO:0000256" key="1">
    <source>
        <dbReference type="ARBA" id="ARBA00004370"/>
    </source>
</evidence>
<dbReference type="InterPro" id="IPR026015">
    <property type="entry name" value="ATP_synth_OSCP/delta_N_sf"/>
</dbReference>
<evidence type="ECO:0000256" key="6">
    <source>
        <dbReference type="ARBA" id="ARBA00023310"/>
    </source>
</evidence>
<dbReference type="EMBL" id="NFJD01000001">
    <property type="protein sequence ID" value="OUO57659.1"/>
    <property type="molecule type" value="Genomic_DNA"/>
</dbReference>
<evidence type="ECO:0000256" key="3">
    <source>
        <dbReference type="ARBA" id="ARBA00022781"/>
    </source>
</evidence>
<dbReference type="GO" id="GO:0005886">
    <property type="term" value="C:plasma membrane"/>
    <property type="evidence" value="ECO:0007669"/>
    <property type="project" value="UniProtKB-SubCell"/>
</dbReference>
<comment type="subcellular location">
    <subcellularLocation>
        <location evidence="7">Cell membrane</location>
        <topology evidence="7">Peripheral membrane protein</topology>
    </subcellularLocation>
    <subcellularLocation>
        <location evidence="1">Membrane</location>
    </subcellularLocation>
</comment>
<dbReference type="GO" id="GO:0045259">
    <property type="term" value="C:proton-transporting ATP synthase complex"/>
    <property type="evidence" value="ECO:0007669"/>
    <property type="project" value="UniProtKB-KW"/>
</dbReference>
<keyword evidence="10" id="KW-1185">Reference proteome</keyword>
<dbReference type="OrthoDB" id="9816221at2"/>
<evidence type="ECO:0000313" key="9">
    <source>
        <dbReference type="EMBL" id="OUO57659.1"/>
    </source>
</evidence>
<evidence type="ECO:0000256" key="7">
    <source>
        <dbReference type="HAMAP-Rule" id="MF_01416"/>
    </source>
</evidence>
<organism evidence="9 10">
    <name type="scientific">Candidatus Avelusimicrobium gallicola</name>
    <dbReference type="NCBI Taxonomy" id="2562704"/>
    <lineage>
        <taxon>Bacteria</taxon>
        <taxon>Pseudomonadati</taxon>
        <taxon>Elusimicrobiota</taxon>
        <taxon>Elusimicrobia</taxon>
        <taxon>Elusimicrobiales</taxon>
        <taxon>Elusimicrobiaceae</taxon>
        <taxon>Candidatus Avelusimicrobium</taxon>
    </lineage>
</organism>
<keyword evidence="6 7" id="KW-0066">ATP synthesis</keyword>
<gene>
    <name evidence="7" type="primary">atpH</name>
    <name evidence="9" type="ORF">B5F75_02475</name>
</gene>
<dbReference type="AlphaFoldDB" id="A0A1Y4DJ18"/>
<dbReference type="RefSeq" id="WP_087287411.1">
    <property type="nucleotide sequence ID" value="NZ_NFJD01000001.1"/>
</dbReference>
<keyword evidence="8" id="KW-0175">Coiled coil</keyword>
<sequence>MNSSDRLAVQRYAAAYNDLSATNEQAQRRAQDLRAAQEALSSVREVMTSPRVTARQKKQAVRAALSQAPETASFVELLIDAKRYPLLDAVTRRVGELLDERMGILRAEVVSARALSPEQKKQTQEALSARYGAKVEASFSVDPTLLGGLKMTCRGELIDGSLQGRLMKLQEELTH</sequence>
<dbReference type="PANTHER" id="PTHR11910">
    <property type="entry name" value="ATP SYNTHASE DELTA CHAIN"/>
    <property type="match status" value="1"/>
</dbReference>
<proteinExistence type="inferred from homology"/>
<protein>
    <recommendedName>
        <fullName evidence="7">ATP synthase subunit delta</fullName>
    </recommendedName>
    <alternativeName>
        <fullName evidence="7">ATP synthase F(1) sector subunit delta</fullName>
    </alternativeName>
    <alternativeName>
        <fullName evidence="7">F-type ATPase subunit delta</fullName>
        <shortName evidence="7">F-ATPase subunit delta</shortName>
    </alternativeName>
</protein>
<evidence type="ECO:0000256" key="5">
    <source>
        <dbReference type="ARBA" id="ARBA00023136"/>
    </source>
</evidence>
<accession>A0A1Y4DJ18</accession>
<comment type="caution">
    <text evidence="9">The sequence shown here is derived from an EMBL/GenBank/DDBJ whole genome shotgun (WGS) entry which is preliminary data.</text>
</comment>
<dbReference type="HAMAP" id="MF_01416">
    <property type="entry name" value="ATP_synth_delta_bact"/>
    <property type="match status" value="1"/>
</dbReference>
<name>A0A1Y4DJ18_9BACT</name>
<keyword evidence="4 7" id="KW-0406">Ion transport</keyword>
<dbReference type="NCBIfam" id="TIGR01145">
    <property type="entry name" value="ATP_synt_delta"/>
    <property type="match status" value="1"/>
</dbReference>
<evidence type="ECO:0000256" key="4">
    <source>
        <dbReference type="ARBA" id="ARBA00023065"/>
    </source>
</evidence>
<evidence type="ECO:0000256" key="8">
    <source>
        <dbReference type="SAM" id="Coils"/>
    </source>
</evidence>
<dbReference type="GO" id="GO:0046933">
    <property type="term" value="F:proton-transporting ATP synthase activity, rotational mechanism"/>
    <property type="evidence" value="ECO:0007669"/>
    <property type="project" value="UniProtKB-UniRule"/>
</dbReference>
<dbReference type="Pfam" id="PF00213">
    <property type="entry name" value="OSCP"/>
    <property type="match status" value="1"/>
</dbReference>
<dbReference type="Gene3D" id="1.10.520.20">
    <property type="entry name" value="N-terminal domain of the delta subunit of the F1F0-ATP synthase"/>
    <property type="match status" value="1"/>
</dbReference>
<dbReference type="Proteomes" id="UP000196368">
    <property type="component" value="Unassembled WGS sequence"/>
</dbReference>
<reference evidence="10" key="1">
    <citation type="submission" date="2017-04" db="EMBL/GenBank/DDBJ databases">
        <title>Function of individual gut microbiota members based on whole genome sequencing of pure cultures obtained from chicken caecum.</title>
        <authorList>
            <person name="Medvecky M."/>
            <person name="Cejkova D."/>
            <person name="Polansky O."/>
            <person name="Karasova D."/>
            <person name="Kubasova T."/>
            <person name="Cizek A."/>
            <person name="Rychlik I."/>
        </authorList>
    </citation>
    <scope>NUCLEOTIDE SEQUENCE [LARGE SCALE GENOMIC DNA]</scope>
    <source>
        <strain evidence="10">An273</strain>
    </source>
</reference>